<evidence type="ECO:0000256" key="6">
    <source>
        <dbReference type="ARBA" id="ARBA00022723"/>
    </source>
</evidence>
<evidence type="ECO:0000256" key="4">
    <source>
        <dbReference type="ARBA" id="ARBA00022670"/>
    </source>
</evidence>
<dbReference type="GO" id="GO:0008237">
    <property type="term" value="F:metallopeptidase activity"/>
    <property type="evidence" value="ECO:0007669"/>
    <property type="project" value="UniProtKB-KW"/>
</dbReference>
<feature type="transmembrane region" description="Helical" evidence="12">
    <location>
        <begin position="20"/>
        <end position="42"/>
    </location>
</feature>
<dbReference type="RefSeq" id="WP_151860535.1">
    <property type="nucleotide sequence ID" value="NZ_WBZC01000014.1"/>
</dbReference>
<evidence type="ECO:0000256" key="3">
    <source>
        <dbReference type="ARBA" id="ARBA00007931"/>
    </source>
</evidence>
<evidence type="ECO:0000256" key="9">
    <source>
        <dbReference type="ARBA" id="ARBA00022989"/>
    </source>
</evidence>
<keyword evidence="11 12" id="KW-0472">Membrane</keyword>
<evidence type="ECO:0000256" key="5">
    <source>
        <dbReference type="ARBA" id="ARBA00022692"/>
    </source>
</evidence>
<evidence type="ECO:0000256" key="7">
    <source>
        <dbReference type="ARBA" id="ARBA00022801"/>
    </source>
</evidence>
<dbReference type="PANTHER" id="PTHR39188:SF3">
    <property type="entry name" value="STAGE IV SPORULATION PROTEIN FB"/>
    <property type="match status" value="1"/>
</dbReference>
<organism evidence="14 15">
    <name type="scientific">Alkaliphilus pronyensis</name>
    <dbReference type="NCBI Taxonomy" id="1482732"/>
    <lineage>
        <taxon>Bacteria</taxon>
        <taxon>Bacillati</taxon>
        <taxon>Bacillota</taxon>
        <taxon>Clostridia</taxon>
        <taxon>Peptostreptococcales</taxon>
        <taxon>Natronincolaceae</taxon>
        <taxon>Alkaliphilus</taxon>
    </lineage>
</organism>
<comment type="caution">
    <text evidence="14">The sequence shown here is derived from an EMBL/GenBank/DDBJ whole genome shotgun (WGS) entry which is preliminary data.</text>
</comment>
<keyword evidence="15" id="KW-1185">Reference proteome</keyword>
<keyword evidence="7" id="KW-0378">Hydrolase</keyword>
<dbReference type="EMBL" id="WBZC01000014">
    <property type="protein sequence ID" value="KAB3535907.1"/>
    <property type="molecule type" value="Genomic_DNA"/>
</dbReference>
<evidence type="ECO:0000256" key="8">
    <source>
        <dbReference type="ARBA" id="ARBA00022833"/>
    </source>
</evidence>
<keyword evidence="8" id="KW-0862">Zinc</keyword>
<evidence type="ECO:0000256" key="12">
    <source>
        <dbReference type="SAM" id="Phobius"/>
    </source>
</evidence>
<evidence type="ECO:0000313" key="15">
    <source>
        <dbReference type="Proteomes" id="UP000432715"/>
    </source>
</evidence>
<evidence type="ECO:0000256" key="11">
    <source>
        <dbReference type="ARBA" id="ARBA00023136"/>
    </source>
</evidence>
<keyword evidence="4" id="KW-0645">Protease</keyword>
<evidence type="ECO:0000313" key="14">
    <source>
        <dbReference type="EMBL" id="KAB3535907.1"/>
    </source>
</evidence>
<evidence type="ECO:0000256" key="10">
    <source>
        <dbReference type="ARBA" id="ARBA00023049"/>
    </source>
</evidence>
<dbReference type="OrthoDB" id="166377at2"/>
<name>A0A6I0F1S0_9FIRM</name>
<feature type="transmembrane region" description="Helical" evidence="12">
    <location>
        <begin position="84"/>
        <end position="106"/>
    </location>
</feature>
<dbReference type="SUPFAM" id="SSF54631">
    <property type="entry name" value="CBS-domain pair"/>
    <property type="match status" value="1"/>
</dbReference>
<proteinExistence type="inferred from homology"/>
<accession>A0A6I0F1S0</accession>
<comment type="subcellular location">
    <subcellularLocation>
        <location evidence="2">Membrane</location>
        <topology evidence="2">Multi-pass membrane protein</topology>
    </subcellularLocation>
</comment>
<keyword evidence="10" id="KW-0482">Metalloprotease</keyword>
<dbReference type="Pfam" id="PF02163">
    <property type="entry name" value="Peptidase_M50"/>
    <property type="match status" value="2"/>
</dbReference>
<dbReference type="AlphaFoldDB" id="A0A6I0F1S0"/>
<comment type="similarity">
    <text evidence="3">Belongs to the peptidase M50B family.</text>
</comment>
<dbReference type="InterPro" id="IPR046342">
    <property type="entry name" value="CBS_dom_sf"/>
</dbReference>
<dbReference type="PANTHER" id="PTHR39188">
    <property type="entry name" value="MEMBRANE-ASSOCIATED ZINC METALLOPROTEASE M50B"/>
    <property type="match status" value="1"/>
</dbReference>
<comment type="cofactor">
    <cofactor evidence="1">
        <name>Zn(2+)</name>
        <dbReference type="ChEBI" id="CHEBI:29105"/>
    </cofactor>
</comment>
<dbReference type="CDD" id="cd06161">
    <property type="entry name" value="S2P-M50_SpoIVFB"/>
    <property type="match status" value="1"/>
</dbReference>
<keyword evidence="9 12" id="KW-1133">Transmembrane helix</keyword>
<dbReference type="GO" id="GO:0046872">
    <property type="term" value="F:metal ion binding"/>
    <property type="evidence" value="ECO:0007669"/>
    <property type="project" value="UniProtKB-KW"/>
</dbReference>
<dbReference type="GO" id="GO:0016020">
    <property type="term" value="C:membrane"/>
    <property type="evidence" value="ECO:0007669"/>
    <property type="project" value="UniProtKB-SubCell"/>
</dbReference>
<evidence type="ECO:0000256" key="2">
    <source>
        <dbReference type="ARBA" id="ARBA00004141"/>
    </source>
</evidence>
<protein>
    <recommendedName>
        <fullName evidence="13">Peptidase M50 domain-containing protein</fullName>
    </recommendedName>
</protein>
<keyword evidence="5 12" id="KW-0812">Transmembrane</keyword>
<feature type="transmembrane region" description="Helical" evidence="12">
    <location>
        <begin position="112"/>
        <end position="134"/>
    </location>
</feature>
<reference evidence="14 15" key="1">
    <citation type="submission" date="2019-10" db="EMBL/GenBank/DDBJ databases">
        <title>Alkaliphilus serpentinus sp. nov. and Alkaliphilus pronyensis sp. nov., two novel anaerobic alkaliphilic species isolated from the serpentinized-hosted hydrothermal field of the Prony Bay (New Caledonia).</title>
        <authorList>
            <person name="Postec A."/>
        </authorList>
    </citation>
    <scope>NUCLEOTIDE SEQUENCE [LARGE SCALE GENOMIC DNA]</scope>
    <source>
        <strain evidence="14 15">LacV</strain>
    </source>
</reference>
<dbReference type="Proteomes" id="UP000432715">
    <property type="component" value="Unassembled WGS sequence"/>
</dbReference>
<dbReference type="InterPro" id="IPR008915">
    <property type="entry name" value="Peptidase_M50"/>
</dbReference>
<feature type="domain" description="Peptidase M50" evidence="13">
    <location>
        <begin position="113"/>
        <end position="168"/>
    </location>
</feature>
<keyword evidence="6" id="KW-0479">Metal-binding</keyword>
<evidence type="ECO:0000259" key="13">
    <source>
        <dbReference type="Pfam" id="PF02163"/>
    </source>
</evidence>
<feature type="transmembrane region" description="Helical" evidence="12">
    <location>
        <begin position="168"/>
        <end position="196"/>
    </location>
</feature>
<dbReference type="GO" id="GO:0006508">
    <property type="term" value="P:proteolysis"/>
    <property type="evidence" value="ECO:0007669"/>
    <property type="project" value="UniProtKB-KW"/>
</dbReference>
<sequence>MENLKVGDIKLKLHRLLLPFFLFSFLFGYLREMLIIFLVVFIHEIAHLLVAKSLSITINEIELFPFGGVAKLEKDIYLEAFKEILIACAGPILNLIFFLITEFILLNHFKESYYLNFFKITNIAIGLFNLIPIYPLDGGRVLRGALSMFLSIQKSTILSIYIGKVFSIIIFTIGIYLTFFSLVNIYIAFLAIYLFYQGYKEKKITAFLLMKEIIRKKETLLSKGIMDTKHLTVYEIVNFNMLFSSFTSSKYHYVTIIDQDGTPVGTLTESQIIEGISKYGGQITLCGYLKILKRKETC</sequence>
<feature type="domain" description="Peptidase M50" evidence="13">
    <location>
        <begin position="34"/>
        <end position="106"/>
    </location>
</feature>
<evidence type="ECO:0000256" key="1">
    <source>
        <dbReference type="ARBA" id="ARBA00001947"/>
    </source>
</evidence>
<gene>
    <name evidence="14" type="ORF">F8154_05155</name>
</gene>